<name>A0A0A9AU75_ARUDO</name>
<protein>
    <submittedName>
        <fullName evidence="1">Uncharacterized protein</fullName>
    </submittedName>
</protein>
<accession>A0A0A9AU75</accession>
<dbReference type="EMBL" id="GBRH01243239">
    <property type="protein sequence ID" value="JAD54656.1"/>
    <property type="molecule type" value="Transcribed_RNA"/>
</dbReference>
<reference evidence="1" key="1">
    <citation type="submission" date="2014-09" db="EMBL/GenBank/DDBJ databases">
        <authorList>
            <person name="Magalhaes I.L.F."/>
            <person name="Oliveira U."/>
            <person name="Santos F.R."/>
            <person name="Vidigal T.H.D.A."/>
            <person name="Brescovit A.D."/>
            <person name="Santos A.J."/>
        </authorList>
    </citation>
    <scope>NUCLEOTIDE SEQUENCE</scope>
    <source>
        <tissue evidence="1">Shoot tissue taken approximately 20 cm above the soil surface</tissue>
    </source>
</reference>
<sequence length="46" mass="5122">MVQCRVSRKGTSLSIVEDTQRLVPRPKSARLQQPNDSLCAEPHCSV</sequence>
<proteinExistence type="predicted"/>
<reference evidence="1" key="2">
    <citation type="journal article" date="2015" name="Data Brief">
        <title>Shoot transcriptome of the giant reed, Arundo donax.</title>
        <authorList>
            <person name="Barrero R.A."/>
            <person name="Guerrero F.D."/>
            <person name="Moolhuijzen P."/>
            <person name="Goolsby J.A."/>
            <person name="Tidwell J."/>
            <person name="Bellgard S.E."/>
            <person name="Bellgard M.I."/>
        </authorList>
    </citation>
    <scope>NUCLEOTIDE SEQUENCE</scope>
    <source>
        <tissue evidence="1">Shoot tissue taken approximately 20 cm above the soil surface</tissue>
    </source>
</reference>
<dbReference type="AlphaFoldDB" id="A0A0A9AU75"/>
<organism evidence="1">
    <name type="scientific">Arundo donax</name>
    <name type="common">Giant reed</name>
    <name type="synonym">Donax arundinaceus</name>
    <dbReference type="NCBI Taxonomy" id="35708"/>
    <lineage>
        <taxon>Eukaryota</taxon>
        <taxon>Viridiplantae</taxon>
        <taxon>Streptophyta</taxon>
        <taxon>Embryophyta</taxon>
        <taxon>Tracheophyta</taxon>
        <taxon>Spermatophyta</taxon>
        <taxon>Magnoliopsida</taxon>
        <taxon>Liliopsida</taxon>
        <taxon>Poales</taxon>
        <taxon>Poaceae</taxon>
        <taxon>PACMAD clade</taxon>
        <taxon>Arundinoideae</taxon>
        <taxon>Arundineae</taxon>
        <taxon>Arundo</taxon>
    </lineage>
</organism>
<evidence type="ECO:0000313" key="1">
    <source>
        <dbReference type="EMBL" id="JAD54656.1"/>
    </source>
</evidence>